<feature type="transmembrane region" description="Helical" evidence="1">
    <location>
        <begin position="390"/>
        <end position="411"/>
    </location>
</feature>
<comment type="caution">
    <text evidence="2">The sequence shown here is derived from an EMBL/GenBank/DDBJ whole genome shotgun (WGS) entry which is preliminary data.</text>
</comment>
<dbReference type="Pfam" id="PF11902">
    <property type="entry name" value="DUF3422"/>
    <property type="match status" value="1"/>
</dbReference>
<keyword evidence="1" id="KW-0812">Transmembrane</keyword>
<dbReference type="InterPro" id="IPR021830">
    <property type="entry name" value="DUF3422"/>
</dbReference>
<keyword evidence="3" id="KW-1185">Reference proteome</keyword>
<protein>
    <submittedName>
        <fullName evidence="2">DUF3422 domain-containing protein</fullName>
    </submittedName>
</protein>
<evidence type="ECO:0000313" key="2">
    <source>
        <dbReference type="EMBL" id="MBJ7543562.1"/>
    </source>
</evidence>
<name>A0A8I1GI17_9HYPH</name>
<sequence>MQKRLTMVRCSNRALDARARIPQLPLMTLPTNHPLRIVLNDEVHARTPEALSAPCRISYLAFKTDETSRGDIGRKVQELAERFGRPVPDDKATHYSENFGTFRFTYERHSEFSRFMVFTEGPNGELFGHPAIKALPEDWVAGLPGSLIVAANVELVRGADSLPDPDEISSRYFAGNVLVGASVASGAGRVFTDFRIHDDGFTRFLMQDISLTPRQAGRLAQRLLEVDSYRMMALLAFPVARDLSPFLSTCEAELARITAALVKPGDINEPELLERLTTLQAEIENRRSVSAYRFAAAAAYYDIVKHRIAELREGRIEGLQMFQEFTERRLEPAMSTCAAATARQESLSTRVAQATQLLSTKVDVTLEQQNQAVLASMDRRAQLQLRLQETVEGLSVAAITYYIVGLVGYGAKGLKTAELIPLNPEIVMGACIPIVAALVFWGTRRVKAHIAK</sequence>
<evidence type="ECO:0000256" key="1">
    <source>
        <dbReference type="SAM" id="Phobius"/>
    </source>
</evidence>
<dbReference type="EMBL" id="JAEMUK010000015">
    <property type="protein sequence ID" value="MBJ7543562.1"/>
    <property type="molecule type" value="Genomic_DNA"/>
</dbReference>
<dbReference type="AlphaFoldDB" id="A0A8I1GI17"/>
<gene>
    <name evidence="2" type="ORF">JDN41_08325</name>
</gene>
<feature type="transmembrane region" description="Helical" evidence="1">
    <location>
        <begin position="426"/>
        <end position="443"/>
    </location>
</feature>
<accession>A0A8I1GI17</accession>
<keyword evidence="1" id="KW-1133">Transmembrane helix</keyword>
<reference evidence="2 3" key="1">
    <citation type="submission" date="2020-12" db="EMBL/GenBank/DDBJ databases">
        <title>Revised draft genomes of Rhodomicrobium vannielii ATCC 17100 and Rhodomicrobium udaipurense JA643.</title>
        <authorList>
            <person name="Conners E.M."/>
            <person name="Davenport E.J."/>
            <person name="Bose A."/>
        </authorList>
    </citation>
    <scope>NUCLEOTIDE SEQUENCE [LARGE SCALE GENOMIC DNA]</scope>
    <source>
        <strain evidence="2 3">JA643</strain>
    </source>
</reference>
<evidence type="ECO:0000313" key="3">
    <source>
        <dbReference type="Proteomes" id="UP000623250"/>
    </source>
</evidence>
<organism evidence="2 3">
    <name type="scientific">Rhodomicrobium udaipurense</name>
    <dbReference type="NCBI Taxonomy" id="1202716"/>
    <lineage>
        <taxon>Bacteria</taxon>
        <taxon>Pseudomonadati</taxon>
        <taxon>Pseudomonadota</taxon>
        <taxon>Alphaproteobacteria</taxon>
        <taxon>Hyphomicrobiales</taxon>
        <taxon>Hyphomicrobiaceae</taxon>
        <taxon>Rhodomicrobium</taxon>
    </lineage>
</organism>
<dbReference type="Proteomes" id="UP000623250">
    <property type="component" value="Unassembled WGS sequence"/>
</dbReference>
<keyword evidence="1" id="KW-0472">Membrane</keyword>
<proteinExistence type="predicted"/>